<feature type="region of interest" description="Disordered" evidence="1">
    <location>
        <begin position="98"/>
        <end position="119"/>
    </location>
</feature>
<dbReference type="KEGG" id="rcp:RCAP_rcc00946"/>
<dbReference type="InterPro" id="IPR036390">
    <property type="entry name" value="WH_DNA-bd_sf"/>
</dbReference>
<proteinExistence type="predicted"/>
<dbReference type="AlphaFoldDB" id="D5AQQ5"/>
<dbReference type="GO" id="GO:0006355">
    <property type="term" value="P:regulation of DNA-templated transcription"/>
    <property type="evidence" value="ECO:0007669"/>
    <property type="project" value="UniProtKB-ARBA"/>
</dbReference>
<organism evidence="2 3">
    <name type="scientific">Rhodobacter capsulatus (strain ATCC BAA-309 / NBRC 16581 / SB1003)</name>
    <dbReference type="NCBI Taxonomy" id="272942"/>
    <lineage>
        <taxon>Bacteria</taxon>
        <taxon>Pseudomonadati</taxon>
        <taxon>Pseudomonadota</taxon>
        <taxon>Alphaproteobacteria</taxon>
        <taxon>Rhodobacterales</taxon>
        <taxon>Rhodobacter group</taxon>
        <taxon>Rhodobacter</taxon>
    </lineage>
</organism>
<gene>
    <name evidence="2" type="ordered locus">RCAP_rcc00946</name>
</gene>
<dbReference type="SUPFAM" id="SSF46785">
    <property type="entry name" value="Winged helix' DNA-binding domain"/>
    <property type="match status" value="1"/>
</dbReference>
<dbReference type="Pfam" id="PF13730">
    <property type="entry name" value="HTH_36"/>
    <property type="match status" value="1"/>
</dbReference>
<keyword evidence="3" id="KW-1185">Reference proteome</keyword>
<evidence type="ECO:0000256" key="1">
    <source>
        <dbReference type="SAM" id="MobiDB-lite"/>
    </source>
</evidence>
<dbReference type="CDD" id="cd00090">
    <property type="entry name" value="HTH_ARSR"/>
    <property type="match status" value="1"/>
</dbReference>
<evidence type="ECO:0000313" key="3">
    <source>
        <dbReference type="Proteomes" id="UP000002361"/>
    </source>
</evidence>
<sequence>MSHRATNWAIQQRGLAPATKLVLWHLCDRHNPDYGCFPSQDQLAADAEISRSSLNVHLDKLEQAGLIRRERRHSEGAHRRQSTRYFLAFEPEFSAQAELPLGPENRPDPCPESRHGNGQKPCPDFAKSHVQNLDTNLVSKEPVITTARDAGATREARVEVDAADEGPDLDAAEAACLAACGEGMTPAARAAITGTTATIGAWLAAGYDLELDVLPVIADRTAKARSSPIRTWEYFSQAIAARHAKRISQAARLQGAGEAGAGPAVAPGSQTATPEDRLARLAAWLNSGAYVPTSAVTNIQRDALLRAGLVSEATLRAHQIY</sequence>
<dbReference type="RefSeq" id="WP_013066690.1">
    <property type="nucleotide sequence ID" value="NC_014034.1"/>
</dbReference>
<name>D5AQQ5_RHOCB</name>
<evidence type="ECO:0000313" key="2">
    <source>
        <dbReference type="EMBL" id="ADE84711.1"/>
    </source>
</evidence>
<dbReference type="STRING" id="272942.RCAP_rcc00946"/>
<dbReference type="InterPro" id="IPR011991">
    <property type="entry name" value="ArsR-like_HTH"/>
</dbReference>
<protein>
    <submittedName>
        <fullName evidence="2">Transcriptional regulator, MarR family</fullName>
    </submittedName>
</protein>
<reference evidence="2 3" key="2">
    <citation type="journal article" date="2010" name="J. Bacteriol.">
        <title>Complete genome sequence of the photosynthetic purple nonsulfur bacterium Rhodobacter capsulatus SB 1003.</title>
        <authorList>
            <person name="Strnad H."/>
            <person name="Lapidus A."/>
            <person name="Paces J."/>
            <person name="Ulbrich P."/>
            <person name="Vlcek C."/>
            <person name="Paces V."/>
            <person name="Haselkorn R."/>
        </authorList>
    </citation>
    <scope>NUCLEOTIDE SEQUENCE [LARGE SCALE GENOMIC DNA]</scope>
    <source>
        <strain evidence="3">ATCC BAA-309 / NBRC 16581 / SB1003</strain>
    </source>
</reference>
<dbReference type="OrthoDB" id="7864318at2"/>
<accession>D5AQQ5</accession>
<reference key="1">
    <citation type="submission" date="2008-12" db="EMBL/GenBank/DDBJ databases">
        <title>Complete genome sequence of Rhodobacter capsulatus SB1003.</title>
        <authorList>
            <person name="Strnad H."/>
            <person name="Lapidus A."/>
            <person name="Vlcek C."/>
            <person name="Ulbrich P."/>
            <person name="Paces J."/>
            <person name="Maltsev N."/>
            <person name="Kumar V."/>
            <person name="Kogan Y."/>
            <person name="Milgram A."/>
            <person name="Rebrekov D."/>
            <person name="Mazur M."/>
            <person name="Cox R."/>
            <person name="Kyrpides N."/>
            <person name="Kolar M."/>
            <person name="Sachova J."/>
            <person name="Ridl J."/>
            <person name="Ivanova N."/>
            <person name="Kapatral V."/>
            <person name="Los T."/>
            <person name="Lykidis A."/>
            <person name="Mikhailova N."/>
            <person name="Reznik G."/>
            <person name="Vasieva O."/>
            <person name="Fonstein M."/>
            <person name="Paces V."/>
            <person name="Haselkorn R."/>
        </authorList>
    </citation>
    <scope>NUCLEOTIDE SEQUENCE</scope>
    <source>
        <strain>SB1003</strain>
    </source>
</reference>
<feature type="compositionally biased region" description="Basic and acidic residues" evidence="1">
    <location>
        <begin position="105"/>
        <end position="115"/>
    </location>
</feature>
<dbReference type="HOGENOM" id="CLU_865663_0_0_5"/>
<dbReference type="InterPro" id="IPR036388">
    <property type="entry name" value="WH-like_DNA-bd_sf"/>
</dbReference>
<dbReference type="Proteomes" id="UP000002361">
    <property type="component" value="Chromosome"/>
</dbReference>
<dbReference type="eggNOG" id="COG1846">
    <property type="taxonomic scope" value="Bacteria"/>
</dbReference>
<dbReference type="GeneID" id="31492473"/>
<dbReference type="EMBL" id="CP001312">
    <property type="protein sequence ID" value="ADE84711.1"/>
    <property type="molecule type" value="Genomic_DNA"/>
</dbReference>
<dbReference type="Gene3D" id="1.10.10.10">
    <property type="entry name" value="Winged helix-like DNA-binding domain superfamily/Winged helix DNA-binding domain"/>
    <property type="match status" value="1"/>
</dbReference>